<feature type="compositionally biased region" description="Low complexity" evidence="1">
    <location>
        <begin position="524"/>
        <end position="537"/>
    </location>
</feature>
<feature type="compositionally biased region" description="Basic and acidic residues" evidence="1">
    <location>
        <begin position="161"/>
        <end position="180"/>
    </location>
</feature>
<evidence type="ECO:0000313" key="2">
    <source>
        <dbReference type="EMBL" id="KZT62743.1"/>
    </source>
</evidence>
<dbReference type="Proteomes" id="UP000076842">
    <property type="component" value="Unassembled WGS sequence"/>
</dbReference>
<organism evidence="2 3">
    <name type="scientific">Calocera cornea HHB12733</name>
    <dbReference type="NCBI Taxonomy" id="1353952"/>
    <lineage>
        <taxon>Eukaryota</taxon>
        <taxon>Fungi</taxon>
        <taxon>Dikarya</taxon>
        <taxon>Basidiomycota</taxon>
        <taxon>Agaricomycotina</taxon>
        <taxon>Dacrymycetes</taxon>
        <taxon>Dacrymycetales</taxon>
        <taxon>Dacrymycetaceae</taxon>
        <taxon>Calocera</taxon>
    </lineage>
</organism>
<dbReference type="OrthoDB" id="10690675at2759"/>
<sequence length="855" mass="92117">MDQEQEQEQDQEMEMEQEREMGLEEKQQEQEERALERERELDQEQADEEQEMDFERERLQEQEREQEQEQTEEDVERSAEPSRSGTPLSAVTGAKLRPPPAPAPSSPLSSAPASINGDTTPSMPLTPLPAAGGRKKRRLTQVLSSSPLGQSPVKLAITAPDSDRDESTQSPKEQREDGGPSKRRRVQETPEELGTMFEASPMPSERMLEDRPLASPGKRLAGLSPAPPARALSPVFGLATPPLAVQELEKDVLMEDAAASTASQEPVVPSPTVADQPPATLSVTIPITEPPRDPTPPPAKEPTPPPAPPPVRKWTLKEWAAARKRGEVGKTLKTPAEELGEPLLSAGPSQDSPMLPKATLESQTPAAVEKPQERPTHVDLSGVGVEAALAPFHSPLIETKHALPLVSPKAGVLMPGTPSPPKETRLAPVEQPSQPVVLEKPESLKVEKSALGVRFQEPAVVVEQALARLQDALQPVASSAKPEPAVIVSTLHEAQKAAEPAMAEESKAMAEEPQETVEVTMTDAQSSPSPAQQPAAPVEAPHASRVMDVVKAIAEAASMIAEPTKAPTAPALEVKTGMSFTSLADAMKPFVALRSPPRPEVSIPVSTFASLAEPASAKSPAATSHHPLSEKGKSPSPMQGGVEEGEVGEGSGERLDEPRYDDDREYRRSRSPDRRRTPPYGESGYDSRRYPQSPPRRPMYDDGRPRSPSYSGPPRSPPYNAPRSPRYGQRSPRWQARDRSPPRAPRSYPPPVSPVFHAHPGPGAPPFRGPPPGPSRGYPPLAPRAEQGYREGYEPGRGPPLGPRALYGQSPYGPPRAPYPPLFAGRGGGPPPVAPRGSFPPRGGWRGRGRGGNWR</sequence>
<feature type="compositionally biased region" description="Gly residues" evidence="1">
    <location>
        <begin position="844"/>
        <end position="855"/>
    </location>
</feature>
<feature type="compositionally biased region" description="Pro residues" evidence="1">
    <location>
        <begin position="812"/>
        <end position="821"/>
    </location>
</feature>
<feature type="region of interest" description="Disordered" evidence="1">
    <location>
        <begin position="614"/>
        <end position="855"/>
    </location>
</feature>
<protein>
    <submittedName>
        <fullName evidence="2">Uncharacterized protein</fullName>
    </submittedName>
</protein>
<feature type="region of interest" description="Disordered" evidence="1">
    <location>
        <begin position="1"/>
        <end position="234"/>
    </location>
</feature>
<dbReference type="AlphaFoldDB" id="A0A165K6C1"/>
<evidence type="ECO:0000256" key="1">
    <source>
        <dbReference type="SAM" id="MobiDB-lite"/>
    </source>
</evidence>
<feature type="compositionally biased region" description="Pro residues" evidence="1">
    <location>
        <begin position="742"/>
        <end position="753"/>
    </location>
</feature>
<feature type="compositionally biased region" description="Pro residues" evidence="1">
    <location>
        <begin position="762"/>
        <end position="774"/>
    </location>
</feature>
<feature type="region of interest" description="Disordered" evidence="1">
    <location>
        <begin position="256"/>
        <end position="312"/>
    </location>
</feature>
<feature type="region of interest" description="Disordered" evidence="1">
    <location>
        <begin position="325"/>
        <end position="376"/>
    </location>
</feature>
<name>A0A165K6C1_9BASI</name>
<reference evidence="2 3" key="1">
    <citation type="journal article" date="2016" name="Mol. Biol. Evol.">
        <title>Comparative Genomics of Early-Diverging Mushroom-Forming Fungi Provides Insights into the Origins of Lignocellulose Decay Capabilities.</title>
        <authorList>
            <person name="Nagy L.G."/>
            <person name="Riley R."/>
            <person name="Tritt A."/>
            <person name="Adam C."/>
            <person name="Daum C."/>
            <person name="Floudas D."/>
            <person name="Sun H."/>
            <person name="Yadav J.S."/>
            <person name="Pangilinan J."/>
            <person name="Larsson K.H."/>
            <person name="Matsuura K."/>
            <person name="Barry K."/>
            <person name="Labutti K."/>
            <person name="Kuo R."/>
            <person name="Ohm R.A."/>
            <person name="Bhattacharya S.S."/>
            <person name="Shirouzu T."/>
            <person name="Yoshinaga Y."/>
            <person name="Martin F.M."/>
            <person name="Grigoriev I.V."/>
            <person name="Hibbett D.S."/>
        </authorList>
    </citation>
    <scope>NUCLEOTIDE SEQUENCE [LARGE SCALE GENOMIC DNA]</scope>
    <source>
        <strain evidence="2 3">HHB12733</strain>
    </source>
</reference>
<feature type="region of interest" description="Disordered" evidence="1">
    <location>
        <begin position="413"/>
        <end position="435"/>
    </location>
</feature>
<feature type="compositionally biased region" description="Acidic residues" evidence="1">
    <location>
        <begin position="1"/>
        <end position="15"/>
    </location>
</feature>
<feature type="compositionally biased region" description="Basic and acidic residues" evidence="1">
    <location>
        <begin position="651"/>
        <end position="676"/>
    </location>
</feature>
<feature type="compositionally biased region" description="Acidic residues" evidence="1">
    <location>
        <begin position="43"/>
        <end position="52"/>
    </location>
</feature>
<feature type="compositionally biased region" description="Pro residues" evidence="1">
    <location>
        <begin position="293"/>
        <end position="311"/>
    </location>
</feature>
<dbReference type="InParanoid" id="A0A165K6C1"/>
<proteinExistence type="predicted"/>
<keyword evidence="3" id="KW-1185">Reference proteome</keyword>
<feature type="compositionally biased region" description="Low complexity" evidence="1">
    <location>
        <begin position="219"/>
        <end position="234"/>
    </location>
</feature>
<evidence type="ECO:0000313" key="3">
    <source>
        <dbReference type="Proteomes" id="UP000076842"/>
    </source>
</evidence>
<feature type="compositionally biased region" description="Basic and acidic residues" evidence="1">
    <location>
        <begin position="53"/>
        <end position="67"/>
    </location>
</feature>
<accession>A0A165K6C1</accession>
<feature type="compositionally biased region" description="Basic and acidic residues" evidence="1">
    <location>
        <begin position="16"/>
        <end position="42"/>
    </location>
</feature>
<gene>
    <name evidence="2" type="ORF">CALCODRAFT_489221</name>
</gene>
<dbReference type="EMBL" id="KV423914">
    <property type="protein sequence ID" value="KZT62743.1"/>
    <property type="molecule type" value="Genomic_DNA"/>
</dbReference>
<feature type="region of interest" description="Disordered" evidence="1">
    <location>
        <begin position="513"/>
        <end position="540"/>
    </location>
</feature>
<dbReference type="STRING" id="1353952.A0A165K6C1"/>